<feature type="region of interest" description="Disordered" evidence="1">
    <location>
        <begin position="1"/>
        <end position="71"/>
    </location>
</feature>
<gene>
    <name evidence="2" type="ORF">E5082_27540</name>
</gene>
<feature type="compositionally biased region" description="Basic residues" evidence="1">
    <location>
        <begin position="52"/>
        <end position="71"/>
    </location>
</feature>
<organism evidence="2 3">
    <name type="scientific">Streptomyces griseoluteus</name>
    <dbReference type="NCBI Taxonomy" id="29306"/>
    <lineage>
        <taxon>Bacteria</taxon>
        <taxon>Bacillati</taxon>
        <taxon>Actinomycetota</taxon>
        <taxon>Actinomycetes</taxon>
        <taxon>Kitasatosporales</taxon>
        <taxon>Streptomycetaceae</taxon>
        <taxon>Streptomyces</taxon>
    </lineage>
</organism>
<protein>
    <submittedName>
        <fullName evidence="2">Uncharacterized protein</fullName>
    </submittedName>
</protein>
<keyword evidence="3" id="KW-1185">Reference proteome</keyword>
<sequence length="71" mass="7357">MAESKSDQAAAPGRGHRRRARKPVDRLGVGPVGGIGVLVGTGAGGGGGGNRTRCRPVSVRRRARCTAPRRR</sequence>
<dbReference type="AlphaFoldDB" id="A0A4Z1D5M1"/>
<accession>A0A4Z1D5M1</accession>
<reference evidence="2 3" key="1">
    <citation type="submission" date="2019-04" db="EMBL/GenBank/DDBJ databases">
        <title>Streptomyces sp. nov. Bv016 isolated from bark of Buahinia variegata.</title>
        <authorList>
            <person name="Kanchanasin P."/>
            <person name="Tanasupawat S."/>
            <person name="Yuki M."/>
            <person name="Kudo T."/>
        </authorList>
    </citation>
    <scope>NUCLEOTIDE SEQUENCE [LARGE SCALE GENOMIC DNA]</scope>
    <source>
        <strain evidence="2 3">JCM 4765</strain>
    </source>
</reference>
<name>A0A4Z1D5M1_STRGP</name>
<dbReference type="Proteomes" id="UP000298513">
    <property type="component" value="Unassembled WGS sequence"/>
</dbReference>
<evidence type="ECO:0000256" key="1">
    <source>
        <dbReference type="SAM" id="MobiDB-lite"/>
    </source>
</evidence>
<evidence type="ECO:0000313" key="2">
    <source>
        <dbReference type="EMBL" id="TGN77065.1"/>
    </source>
</evidence>
<evidence type="ECO:0000313" key="3">
    <source>
        <dbReference type="Proteomes" id="UP000298513"/>
    </source>
</evidence>
<proteinExistence type="predicted"/>
<feature type="compositionally biased region" description="Gly residues" evidence="1">
    <location>
        <begin position="30"/>
        <end position="50"/>
    </location>
</feature>
<comment type="caution">
    <text evidence="2">The sequence shown here is derived from an EMBL/GenBank/DDBJ whole genome shotgun (WGS) entry which is preliminary data.</text>
</comment>
<dbReference type="EMBL" id="SRRU01000011">
    <property type="protein sequence ID" value="TGN77065.1"/>
    <property type="molecule type" value="Genomic_DNA"/>
</dbReference>